<accession>A0A6N2MPA4</accession>
<reference evidence="1" key="1">
    <citation type="submission" date="2019-03" db="EMBL/GenBank/DDBJ databases">
        <authorList>
            <person name="Mank J."/>
            <person name="Almeida P."/>
        </authorList>
    </citation>
    <scope>NUCLEOTIDE SEQUENCE</scope>
    <source>
        <strain evidence="1">78183</strain>
    </source>
</reference>
<proteinExistence type="predicted"/>
<organism evidence="1">
    <name type="scientific">Salix viminalis</name>
    <name type="common">Common osier</name>
    <name type="synonym">Basket willow</name>
    <dbReference type="NCBI Taxonomy" id="40686"/>
    <lineage>
        <taxon>Eukaryota</taxon>
        <taxon>Viridiplantae</taxon>
        <taxon>Streptophyta</taxon>
        <taxon>Embryophyta</taxon>
        <taxon>Tracheophyta</taxon>
        <taxon>Spermatophyta</taxon>
        <taxon>Magnoliopsida</taxon>
        <taxon>eudicotyledons</taxon>
        <taxon>Gunneridae</taxon>
        <taxon>Pentapetalae</taxon>
        <taxon>rosids</taxon>
        <taxon>fabids</taxon>
        <taxon>Malpighiales</taxon>
        <taxon>Salicaceae</taxon>
        <taxon>Saliceae</taxon>
        <taxon>Salix</taxon>
    </lineage>
</organism>
<sequence length="108" mass="12082">MSTSSNTIAAIPSIYWRTLSHMGYEDEILSKISRSQTDADPSPLSANPTLAQIRAHEEEKLKKDKVITCLHSGLADHIFTKIMGLETPKILWDKLQGEFEGISRVKTI</sequence>
<dbReference type="EMBL" id="CAADRP010001918">
    <property type="protein sequence ID" value="VFU56109.1"/>
    <property type="molecule type" value="Genomic_DNA"/>
</dbReference>
<gene>
    <name evidence="1" type="ORF">SVIM_LOCUS401163</name>
</gene>
<protein>
    <submittedName>
        <fullName evidence="1">Uncharacterized protein</fullName>
    </submittedName>
</protein>
<dbReference type="AlphaFoldDB" id="A0A6N2MPA4"/>
<name>A0A6N2MPA4_SALVM</name>
<evidence type="ECO:0000313" key="1">
    <source>
        <dbReference type="EMBL" id="VFU56109.1"/>
    </source>
</evidence>